<evidence type="ECO:0000256" key="4">
    <source>
        <dbReference type="ARBA" id="ARBA00022692"/>
    </source>
</evidence>
<dbReference type="PIRSF" id="PIRSF036659">
    <property type="entry name" value="BdbC"/>
    <property type="match status" value="1"/>
</dbReference>
<dbReference type="PANTHER" id="PTHR43469:SF1">
    <property type="entry name" value="SPBETA PROPHAGE-DERIVED DISULFIDE BOND FORMATION PROTEIN B"/>
    <property type="match status" value="1"/>
</dbReference>
<dbReference type="Proteomes" id="UP000178017">
    <property type="component" value="Unassembled WGS sequence"/>
</dbReference>
<dbReference type="GO" id="GO:0006457">
    <property type="term" value="P:protein folding"/>
    <property type="evidence" value="ECO:0007669"/>
    <property type="project" value="InterPro"/>
</dbReference>
<sequence length="132" mass="14866">MSLFYLAWIISVVATVGSLVFSEILKFPPCVLCWYQRIILYPLVLIIAVGILRKDKNLPYYVLPLSITGMAVASYHNLLYYSIIPENIAPCTLGISCISKFIEWFGFVSIPLLSLLSFAVITLIMILSRKSK</sequence>
<evidence type="ECO:0000256" key="1">
    <source>
        <dbReference type="ARBA" id="ARBA00004141"/>
    </source>
</evidence>
<feature type="transmembrane region" description="Helical" evidence="12">
    <location>
        <begin position="104"/>
        <end position="127"/>
    </location>
</feature>
<evidence type="ECO:0000256" key="6">
    <source>
        <dbReference type="ARBA" id="ARBA00022989"/>
    </source>
</evidence>
<keyword evidence="4 12" id="KW-0812">Transmembrane</keyword>
<gene>
    <name evidence="13" type="ORF">A3B49_01770</name>
</gene>
<evidence type="ECO:0000256" key="7">
    <source>
        <dbReference type="ARBA" id="ARBA00023002"/>
    </source>
</evidence>
<evidence type="ECO:0000256" key="5">
    <source>
        <dbReference type="ARBA" id="ARBA00022982"/>
    </source>
</evidence>
<feature type="transmembrane region" description="Helical" evidence="12">
    <location>
        <begin position="38"/>
        <end position="53"/>
    </location>
</feature>
<keyword evidence="11" id="KW-0676">Redox-active center</keyword>
<dbReference type="EMBL" id="MFDO01000016">
    <property type="protein sequence ID" value="OGE65604.1"/>
    <property type="molecule type" value="Genomic_DNA"/>
</dbReference>
<dbReference type="PANTHER" id="PTHR43469">
    <property type="entry name" value="DISULFIDE FORMATION PROTEIN-RELATED"/>
    <property type="match status" value="1"/>
</dbReference>
<keyword evidence="6 12" id="KW-1133">Transmembrane helix</keyword>
<evidence type="ECO:0000256" key="3">
    <source>
        <dbReference type="ARBA" id="ARBA00022448"/>
    </source>
</evidence>
<evidence type="ECO:0000256" key="12">
    <source>
        <dbReference type="SAM" id="Phobius"/>
    </source>
</evidence>
<keyword evidence="3" id="KW-0813">Transport</keyword>
<evidence type="ECO:0000256" key="8">
    <source>
        <dbReference type="ARBA" id="ARBA00023136"/>
    </source>
</evidence>
<dbReference type="InterPro" id="IPR023380">
    <property type="entry name" value="DsbB-like_sf"/>
</dbReference>
<evidence type="ECO:0000313" key="13">
    <source>
        <dbReference type="EMBL" id="OGE65604.1"/>
    </source>
</evidence>
<keyword evidence="8 12" id="KW-0472">Membrane</keyword>
<dbReference type="NCBIfam" id="NF002849">
    <property type="entry name" value="PRK03113.1"/>
    <property type="match status" value="1"/>
</dbReference>
<dbReference type="Pfam" id="PF02600">
    <property type="entry name" value="DsbB"/>
    <property type="match status" value="1"/>
</dbReference>
<name>A0A1F5MJP7_9BACT</name>
<dbReference type="AlphaFoldDB" id="A0A1F5MJP7"/>
<keyword evidence="7" id="KW-0560">Oxidoreductase</keyword>
<accession>A0A1F5MJP7</accession>
<evidence type="ECO:0000256" key="10">
    <source>
        <dbReference type="ARBA" id="ARBA00023186"/>
    </source>
</evidence>
<evidence type="ECO:0000256" key="9">
    <source>
        <dbReference type="ARBA" id="ARBA00023157"/>
    </source>
</evidence>
<dbReference type="Gene3D" id="1.20.1550.10">
    <property type="entry name" value="DsbB-like"/>
    <property type="match status" value="1"/>
</dbReference>
<organism evidence="13 14">
    <name type="scientific">Candidatus Daviesbacteria bacterium RIFCSPLOWO2_01_FULL_40_24</name>
    <dbReference type="NCBI Taxonomy" id="1797787"/>
    <lineage>
        <taxon>Bacteria</taxon>
        <taxon>Candidatus Daviesiibacteriota</taxon>
    </lineage>
</organism>
<keyword evidence="10" id="KW-0143">Chaperone</keyword>
<comment type="similarity">
    <text evidence="2">Belongs to the DsbB family. BdbC subfamily.</text>
</comment>
<protein>
    <submittedName>
        <fullName evidence="13">2-oxoglutarate dehydrogenase</fullName>
    </submittedName>
</protein>
<comment type="subcellular location">
    <subcellularLocation>
        <location evidence="1">Membrane</location>
        <topology evidence="1">Multi-pass membrane protein</topology>
    </subcellularLocation>
</comment>
<feature type="transmembrane region" description="Helical" evidence="12">
    <location>
        <begin position="60"/>
        <end position="84"/>
    </location>
</feature>
<dbReference type="GO" id="GO:0016020">
    <property type="term" value="C:membrane"/>
    <property type="evidence" value="ECO:0007669"/>
    <property type="project" value="UniProtKB-SubCell"/>
</dbReference>
<proteinExistence type="inferred from homology"/>
<evidence type="ECO:0000256" key="2">
    <source>
        <dbReference type="ARBA" id="ARBA00007602"/>
    </source>
</evidence>
<dbReference type="SUPFAM" id="SSF158442">
    <property type="entry name" value="DsbB-like"/>
    <property type="match status" value="1"/>
</dbReference>
<comment type="caution">
    <text evidence="13">The sequence shown here is derived from an EMBL/GenBank/DDBJ whole genome shotgun (WGS) entry which is preliminary data.</text>
</comment>
<dbReference type="InterPro" id="IPR012187">
    <property type="entry name" value="Disulphide_bond_form_BdbC"/>
</dbReference>
<dbReference type="GO" id="GO:0015035">
    <property type="term" value="F:protein-disulfide reductase activity"/>
    <property type="evidence" value="ECO:0007669"/>
    <property type="project" value="InterPro"/>
</dbReference>
<evidence type="ECO:0000256" key="11">
    <source>
        <dbReference type="ARBA" id="ARBA00023284"/>
    </source>
</evidence>
<keyword evidence="5" id="KW-0249">Electron transport</keyword>
<reference evidence="13 14" key="1">
    <citation type="journal article" date="2016" name="Nat. Commun.">
        <title>Thousands of microbial genomes shed light on interconnected biogeochemical processes in an aquifer system.</title>
        <authorList>
            <person name="Anantharaman K."/>
            <person name="Brown C.T."/>
            <person name="Hug L.A."/>
            <person name="Sharon I."/>
            <person name="Castelle C.J."/>
            <person name="Probst A.J."/>
            <person name="Thomas B.C."/>
            <person name="Singh A."/>
            <person name="Wilkins M.J."/>
            <person name="Karaoz U."/>
            <person name="Brodie E.L."/>
            <person name="Williams K.H."/>
            <person name="Hubbard S.S."/>
            <person name="Banfield J.F."/>
        </authorList>
    </citation>
    <scope>NUCLEOTIDE SEQUENCE [LARGE SCALE GENOMIC DNA]</scope>
</reference>
<evidence type="ECO:0000313" key="14">
    <source>
        <dbReference type="Proteomes" id="UP000178017"/>
    </source>
</evidence>
<keyword evidence="9" id="KW-1015">Disulfide bond</keyword>
<dbReference type="InterPro" id="IPR003752">
    <property type="entry name" value="DiS_bond_form_DsbB/BdbC"/>
</dbReference>